<dbReference type="OrthoDB" id="2393824at2759"/>
<organism evidence="2">
    <name type="scientific">Laccaria bicolor (strain S238N-H82 / ATCC MYA-4686)</name>
    <name type="common">Bicoloured deceiver</name>
    <name type="synonym">Laccaria laccata var. bicolor</name>
    <dbReference type="NCBI Taxonomy" id="486041"/>
    <lineage>
        <taxon>Eukaryota</taxon>
        <taxon>Fungi</taxon>
        <taxon>Dikarya</taxon>
        <taxon>Basidiomycota</taxon>
        <taxon>Agaricomycotina</taxon>
        <taxon>Agaricomycetes</taxon>
        <taxon>Agaricomycetidae</taxon>
        <taxon>Agaricales</taxon>
        <taxon>Agaricineae</taxon>
        <taxon>Hydnangiaceae</taxon>
        <taxon>Laccaria</taxon>
    </lineage>
</organism>
<reference evidence="1 2" key="1">
    <citation type="journal article" date="2008" name="Nature">
        <title>The genome of Laccaria bicolor provides insights into mycorrhizal symbiosis.</title>
        <authorList>
            <person name="Martin F."/>
            <person name="Aerts A."/>
            <person name="Ahren D."/>
            <person name="Brun A."/>
            <person name="Danchin E.G.J."/>
            <person name="Duchaussoy F."/>
            <person name="Gibon J."/>
            <person name="Kohler A."/>
            <person name="Lindquist E."/>
            <person name="Pereda V."/>
            <person name="Salamov A."/>
            <person name="Shapiro H.J."/>
            <person name="Wuyts J."/>
            <person name="Blaudez D."/>
            <person name="Buee M."/>
            <person name="Brokstein P."/>
            <person name="Canbaeck B."/>
            <person name="Cohen D."/>
            <person name="Courty P.E."/>
            <person name="Coutinho P.M."/>
            <person name="Delaruelle C."/>
            <person name="Detter J.C."/>
            <person name="Deveau A."/>
            <person name="DiFazio S."/>
            <person name="Duplessis S."/>
            <person name="Fraissinet-Tachet L."/>
            <person name="Lucic E."/>
            <person name="Frey-Klett P."/>
            <person name="Fourrey C."/>
            <person name="Feussner I."/>
            <person name="Gay G."/>
            <person name="Grimwood J."/>
            <person name="Hoegger P.J."/>
            <person name="Jain P."/>
            <person name="Kilaru S."/>
            <person name="Labbe J."/>
            <person name="Lin Y.C."/>
            <person name="Legue V."/>
            <person name="Le Tacon F."/>
            <person name="Marmeisse R."/>
            <person name="Melayah D."/>
            <person name="Montanini B."/>
            <person name="Muratet M."/>
            <person name="Nehls U."/>
            <person name="Niculita-Hirzel H."/>
            <person name="Oudot-Le Secq M.P."/>
            <person name="Peter M."/>
            <person name="Quesneville H."/>
            <person name="Rajashekar B."/>
            <person name="Reich M."/>
            <person name="Rouhier N."/>
            <person name="Schmutz J."/>
            <person name="Yin T."/>
            <person name="Chalot M."/>
            <person name="Henrissat B."/>
            <person name="Kuees U."/>
            <person name="Lucas S."/>
            <person name="Van de Peer Y."/>
            <person name="Podila G.K."/>
            <person name="Polle A."/>
            <person name="Pukkila P.J."/>
            <person name="Richardson P.M."/>
            <person name="Rouze P."/>
            <person name="Sanders I.R."/>
            <person name="Stajich J.E."/>
            <person name="Tunlid A."/>
            <person name="Tuskan G."/>
            <person name="Grigoriev I.V."/>
        </authorList>
    </citation>
    <scope>NUCLEOTIDE SEQUENCE [LARGE SCALE GENOMIC DNA]</scope>
    <source>
        <strain evidence="2">S238N-H82 / ATCC MYA-4686</strain>
    </source>
</reference>
<keyword evidence="2" id="KW-1185">Reference proteome</keyword>
<dbReference type="GeneID" id="6073149"/>
<dbReference type="KEGG" id="lbc:LACBIDRAFT_314254"/>
<dbReference type="AlphaFoldDB" id="B0D1X6"/>
<sequence length="85" mass="9839">MRSALNIVYLRHSGPNPPLLHHDEAHHAAMRHSTSFHSDHSAAHCPGPHEIVRAWPGGRTQRVDGRSWHGHIQRWSWTRQWHLPS</sequence>
<name>B0D1X6_LACBS</name>
<dbReference type="InParanoid" id="B0D1X6"/>
<evidence type="ECO:0000313" key="2">
    <source>
        <dbReference type="Proteomes" id="UP000001194"/>
    </source>
</evidence>
<proteinExistence type="predicted"/>
<dbReference type="EMBL" id="DS547095">
    <property type="protein sequence ID" value="EDR12068.1"/>
    <property type="molecule type" value="Genomic_DNA"/>
</dbReference>
<dbReference type="Proteomes" id="UP000001194">
    <property type="component" value="Unassembled WGS sequence"/>
</dbReference>
<accession>B0D1X6</accession>
<dbReference type="RefSeq" id="XP_001877965.1">
    <property type="nucleotide sequence ID" value="XM_001877930.1"/>
</dbReference>
<dbReference type="HOGENOM" id="CLU_2513004_0_0_1"/>
<gene>
    <name evidence="1" type="ORF">LACBIDRAFT_314254</name>
</gene>
<protein>
    <submittedName>
        <fullName evidence="1">Predicted protein</fullName>
    </submittedName>
</protein>
<evidence type="ECO:0000313" key="1">
    <source>
        <dbReference type="EMBL" id="EDR12068.1"/>
    </source>
</evidence>